<reference evidence="6" key="1">
    <citation type="submission" date="2023-11" db="EMBL/GenBank/DDBJ databases">
        <title>The genome sequences of three competitors of mushroom-forming fungi.</title>
        <authorList>
            <person name="Beijen E."/>
            <person name="Ohm R.A."/>
        </authorList>
    </citation>
    <scope>NUCLEOTIDE SEQUENCE</scope>
    <source>
        <strain evidence="6">CBS 100526</strain>
    </source>
</reference>
<dbReference type="PANTHER" id="PTHR16932">
    <property type="entry name" value="INTERFERON ALPHA-INDUCIBLE PROTEIN 27"/>
    <property type="match status" value="1"/>
</dbReference>
<dbReference type="RefSeq" id="XP_062760021.1">
    <property type="nucleotide sequence ID" value="XM_062895137.1"/>
</dbReference>
<evidence type="ECO:0000256" key="3">
    <source>
        <dbReference type="ARBA" id="ARBA00022692"/>
    </source>
</evidence>
<keyword evidence="3" id="KW-0812">Transmembrane</keyword>
<dbReference type="Pfam" id="PF06140">
    <property type="entry name" value="Ifi-6-16"/>
    <property type="match status" value="1"/>
</dbReference>
<dbReference type="InterPro" id="IPR009311">
    <property type="entry name" value="IFI6/IFI27-like"/>
</dbReference>
<dbReference type="GO" id="GO:0016020">
    <property type="term" value="C:membrane"/>
    <property type="evidence" value="ECO:0007669"/>
    <property type="project" value="UniProtKB-SubCell"/>
</dbReference>
<protein>
    <submittedName>
        <fullName evidence="6">Uncharacterized protein</fullName>
    </submittedName>
</protein>
<evidence type="ECO:0000313" key="7">
    <source>
        <dbReference type="Proteomes" id="UP001273209"/>
    </source>
</evidence>
<proteinExistence type="inferred from homology"/>
<evidence type="ECO:0000256" key="2">
    <source>
        <dbReference type="ARBA" id="ARBA00007262"/>
    </source>
</evidence>
<dbReference type="GeneID" id="87922668"/>
<comment type="similarity">
    <text evidence="2">Belongs to the IFI6/IFI27 family.</text>
</comment>
<dbReference type="Gene3D" id="6.10.110.10">
    <property type="match status" value="1"/>
</dbReference>
<sequence length="287" mass="28414">MSLLSQIRGGLATAQHELSKHANAGGIHHAIGNVQTGIYSIAARLSDQSTIEKQGNLNNKAASPSEAAQEGCTHVEIRMTGGKDAPIEATTHSRAGDAVTNDEIVGECSSINTAIRDTSEVAGTDKATCTCTCSNQDSEQHEGSTNFMGNAQAAAQQLGKAAWENPLLAAATVATGTGLLVVAAPAVLTAPIMGLAGAAGFTPAGIAASSAASAIHASFGSVAAGSIFATLQSAAAGGYGVGVLAGAAQTAGGAVAGVGGVGGVLTYFKGKDKPQPESTEEEKEKNQ</sequence>
<dbReference type="PANTHER" id="PTHR16932:SF18">
    <property type="entry name" value="INTERFERON, ALPHA-INDUCIBLE PROTEIN 27-LIKE 2"/>
    <property type="match status" value="1"/>
</dbReference>
<comment type="caution">
    <text evidence="6">The sequence shown here is derived from an EMBL/GenBank/DDBJ whole genome shotgun (WGS) entry which is preliminary data.</text>
</comment>
<keyword evidence="7" id="KW-1185">Reference proteome</keyword>
<dbReference type="Proteomes" id="UP001273209">
    <property type="component" value="Unassembled WGS sequence"/>
</dbReference>
<evidence type="ECO:0000256" key="5">
    <source>
        <dbReference type="ARBA" id="ARBA00023136"/>
    </source>
</evidence>
<keyword evidence="4" id="KW-1133">Transmembrane helix</keyword>
<dbReference type="AlphaFoldDB" id="A0AAE1IJ52"/>
<dbReference type="EMBL" id="JAWRVG010000002">
    <property type="protein sequence ID" value="KAK4084317.1"/>
    <property type="molecule type" value="Genomic_DNA"/>
</dbReference>
<evidence type="ECO:0000256" key="1">
    <source>
        <dbReference type="ARBA" id="ARBA00004141"/>
    </source>
</evidence>
<keyword evidence="5" id="KW-0472">Membrane</keyword>
<comment type="subcellular location">
    <subcellularLocation>
        <location evidence="1">Membrane</location>
        <topology evidence="1">Multi-pass membrane protein</topology>
    </subcellularLocation>
</comment>
<organism evidence="6 7">
    <name type="scientific">Trichoderma aggressivum f. europaeum</name>
    <dbReference type="NCBI Taxonomy" id="173218"/>
    <lineage>
        <taxon>Eukaryota</taxon>
        <taxon>Fungi</taxon>
        <taxon>Dikarya</taxon>
        <taxon>Ascomycota</taxon>
        <taxon>Pezizomycotina</taxon>
        <taxon>Sordariomycetes</taxon>
        <taxon>Hypocreomycetidae</taxon>
        <taxon>Hypocreales</taxon>
        <taxon>Hypocreaceae</taxon>
        <taxon>Trichoderma</taxon>
    </lineage>
</organism>
<gene>
    <name evidence="6" type="ORF">Triagg1_797</name>
</gene>
<name>A0AAE1IJ52_9HYPO</name>
<accession>A0AAE1IJ52</accession>
<dbReference type="InterPro" id="IPR038213">
    <property type="entry name" value="IFI6/IFI27-like_sf"/>
</dbReference>
<evidence type="ECO:0000256" key="4">
    <source>
        <dbReference type="ARBA" id="ARBA00022989"/>
    </source>
</evidence>
<evidence type="ECO:0000313" key="6">
    <source>
        <dbReference type="EMBL" id="KAK4084317.1"/>
    </source>
</evidence>